<dbReference type="AlphaFoldDB" id="A0A8K0G831"/>
<evidence type="ECO:0000313" key="1">
    <source>
        <dbReference type="EMBL" id="KAF2892092.1"/>
    </source>
</evidence>
<keyword evidence="2" id="KW-1185">Reference proteome</keyword>
<name>A0A8K0G831_IGNLU</name>
<dbReference type="EMBL" id="VTPC01013496">
    <property type="protein sequence ID" value="KAF2892092.1"/>
    <property type="molecule type" value="Genomic_DNA"/>
</dbReference>
<sequence>MYRLYKIECEENNVAETHIAKELLYADIFNKEFNLSFKVPDNDTCDACDNFLIKLREAHNTLEKEVLQHEYDDHLQEASRRYNLKKEDKQKPIEEKRKKIVVCIDLQKCLPTPVLTNSQSFYTLKL</sequence>
<comment type="caution">
    <text evidence="1">The sequence shown here is derived from an EMBL/GenBank/DDBJ whole genome shotgun (WGS) entry which is preliminary data.</text>
</comment>
<reference evidence="1" key="1">
    <citation type="submission" date="2019-08" db="EMBL/GenBank/DDBJ databases">
        <title>The genome of the North American firefly Photinus pyralis.</title>
        <authorList>
            <consortium name="Photinus pyralis genome working group"/>
            <person name="Fallon T.R."/>
            <person name="Sander Lower S.E."/>
            <person name="Weng J.-K."/>
        </authorList>
    </citation>
    <scope>NUCLEOTIDE SEQUENCE</scope>
    <source>
        <strain evidence="1">TRF0915ILg1</strain>
        <tissue evidence="1">Whole body</tissue>
    </source>
</reference>
<proteinExistence type="predicted"/>
<protein>
    <submittedName>
        <fullName evidence="1">Uncharacterized protein</fullName>
    </submittedName>
</protein>
<dbReference type="Proteomes" id="UP000801492">
    <property type="component" value="Unassembled WGS sequence"/>
</dbReference>
<dbReference type="OrthoDB" id="6753158at2759"/>
<gene>
    <name evidence="1" type="ORF">ILUMI_14081</name>
</gene>
<organism evidence="1 2">
    <name type="scientific">Ignelater luminosus</name>
    <name type="common">Cucubano</name>
    <name type="synonym">Pyrophorus luminosus</name>
    <dbReference type="NCBI Taxonomy" id="2038154"/>
    <lineage>
        <taxon>Eukaryota</taxon>
        <taxon>Metazoa</taxon>
        <taxon>Ecdysozoa</taxon>
        <taxon>Arthropoda</taxon>
        <taxon>Hexapoda</taxon>
        <taxon>Insecta</taxon>
        <taxon>Pterygota</taxon>
        <taxon>Neoptera</taxon>
        <taxon>Endopterygota</taxon>
        <taxon>Coleoptera</taxon>
        <taxon>Polyphaga</taxon>
        <taxon>Elateriformia</taxon>
        <taxon>Elateroidea</taxon>
        <taxon>Elateridae</taxon>
        <taxon>Agrypninae</taxon>
        <taxon>Pyrophorini</taxon>
        <taxon>Ignelater</taxon>
    </lineage>
</organism>
<accession>A0A8K0G831</accession>
<evidence type="ECO:0000313" key="2">
    <source>
        <dbReference type="Proteomes" id="UP000801492"/>
    </source>
</evidence>